<dbReference type="SFLD" id="SFLDG01139">
    <property type="entry name" value="C2.A:_Pyridoxal_Phosphate_Phos"/>
    <property type="match status" value="1"/>
</dbReference>
<dbReference type="CDD" id="cd07530">
    <property type="entry name" value="HAD_Pase_UmpH-like"/>
    <property type="match status" value="1"/>
</dbReference>
<dbReference type="PANTHER" id="PTHR19288:SF46">
    <property type="entry name" value="HALOACID DEHALOGENASE-LIKE HYDROLASE DOMAIN-CONTAINING PROTEIN 2"/>
    <property type="match status" value="1"/>
</dbReference>
<dbReference type="Pfam" id="PF13242">
    <property type="entry name" value="Hydrolase_like"/>
    <property type="match status" value="1"/>
</dbReference>
<reference evidence="7 8" key="1">
    <citation type="submission" date="2024-09" db="EMBL/GenBank/DDBJ databases">
        <title>Paenibacillus zeirhizospherea sp. nov., isolated from surface of the maize (Zea mays) roots in a horticulture field, Hungary.</title>
        <authorList>
            <person name="Marton D."/>
            <person name="Farkas M."/>
            <person name="Bedics A."/>
            <person name="Toth E."/>
            <person name="Tancsics A."/>
            <person name="Boka K."/>
            <person name="Maroti G."/>
            <person name="Kriszt B."/>
            <person name="Cserhati M."/>
        </authorList>
    </citation>
    <scope>NUCLEOTIDE SEQUENCE [LARGE SCALE GENOMIC DNA]</scope>
    <source>
        <strain evidence="7 8">KCTC 33519</strain>
    </source>
</reference>
<dbReference type="NCBIfam" id="TIGR01457">
    <property type="entry name" value="HAD-SF-IIA-hyp2"/>
    <property type="match status" value="1"/>
</dbReference>
<comment type="function">
    <text evidence="6">Catalyzes the dephosphorylation of 2-6 carbon acid sugars in vitro.</text>
</comment>
<dbReference type="NCBIfam" id="TIGR01460">
    <property type="entry name" value="HAD-SF-IIA"/>
    <property type="match status" value="1"/>
</dbReference>
<dbReference type="InterPro" id="IPR006354">
    <property type="entry name" value="HAD-SF_hydro_IIA_hyp1"/>
</dbReference>
<gene>
    <name evidence="7" type="ORF">ACE41H_01485</name>
</gene>
<protein>
    <recommendedName>
        <fullName evidence="6">Acid sugar phosphatase</fullName>
        <ecNumber evidence="6">3.1.3.-</ecNumber>
    </recommendedName>
</protein>
<comment type="caution">
    <text evidence="7">The sequence shown here is derived from an EMBL/GenBank/DDBJ whole genome shotgun (WGS) entry which is preliminary data.</text>
</comment>
<evidence type="ECO:0000313" key="8">
    <source>
        <dbReference type="Proteomes" id="UP001580346"/>
    </source>
</evidence>
<dbReference type="InterPro" id="IPR023214">
    <property type="entry name" value="HAD_sf"/>
</dbReference>
<evidence type="ECO:0000256" key="3">
    <source>
        <dbReference type="ARBA" id="ARBA00022723"/>
    </source>
</evidence>
<dbReference type="InterPro" id="IPR036412">
    <property type="entry name" value="HAD-like_sf"/>
</dbReference>
<evidence type="ECO:0000313" key="7">
    <source>
        <dbReference type="EMBL" id="MFB5265464.1"/>
    </source>
</evidence>
<comment type="similarity">
    <text evidence="2 6">Belongs to the HAD-like hydrolase superfamily. NagD family.</text>
</comment>
<dbReference type="GO" id="GO:0016787">
    <property type="term" value="F:hydrolase activity"/>
    <property type="evidence" value="ECO:0007669"/>
    <property type="project" value="UniProtKB-KW"/>
</dbReference>
<keyword evidence="4 7" id="KW-0378">Hydrolase</keyword>
<dbReference type="PIRSF" id="PIRSF000915">
    <property type="entry name" value="PGP-type_phosphatase"/>
    <property type="match status" value="1"/>
</dbReference>
<comment type="cofactor">
    <cofactor evidence="1 6">
        <name>Mg(2+)</name>
        <dbReference type="ChEBI" id="CHEBI:18420"/>
    </cofactor>
</comment>
<evidence type="ECO:0000256" key="4">
    <source>
        <dbReference type="ARBA" id="ARBA00022801"/>
    </source>
</evidence>
<dbReference type="EC" id="3.1.3.-" evidence="6"/>
<evidence type="ECO:0000256" key="2">
    <source>
        <dbReference type="ARBA" id="ARBA00006696"/>
    </source>
</evidence>
<organism evidence="7 8">
    <name type="scientific">Paenibacillus enshidis</name>
    <dbReference type="NCBI Taxonomy" id="1458439"/>
    <lineage>
        <taxon>Bacteria</taxon>
        <taxon>Bacillati</taxon>
        <taxon>Bacillota</taxon>
        <taxon>Bacilli</taxon>
        <taxon>Bacillales</taxon>
        <taxon>Paenibacillaceae</taxon>
        <taxon>Paenibacillus</taxon>
    </lineage>
</organism>
<sequence length="262" mass="27928">MTALLIDLDGTMVHGNRMIEGADQFIRMCRDRQIPFLFVTNNSSRTPEAIADMLSGMGIKTAGEEICTSAQAAAQYVSRKRPGAKVYCVGEEGLQQALVSAGLQLVEEQPDYVIQGIDRHFTYAKLSAAMQWIMQGAAFIITNPDVQLPTHEGLIPGAGTIGAAIEAASQTRPVVIGKPSGILMDYALNRLGIKAEQAVVIGDNMLTDIAAGAAAGCRTALVMTGVTTSSNMEQHIQTAGIRPDYVCSRLNELWGDCLSPGK</sequence>
<dbReference type="PANTHER" id="PTHR19288">
    <property type="entry name" value="4-NITROPHENYLPHOSPHATASE-RELATED"/>
    <property type="match status" value="1"/>
</dbReference>
<keyword evidence="3 6" id="KW-0479">Metal-binding</keyword>
<accession>A0ABV5APZ8</accession>
<dbReference type="Proteomes" id="UP001580346">
    <property type="component" value="Unassembled WGS sequence"/>
</dbReference>
<dbReference type="Pfam" id="PF13344">
    <property type="entry name" value="Hydrolase_6"/>
    <property type="match status" value="1"/>
</dbReference>
<evidence type="ECO:0000256" key="5">
    <source>
        <dbReference type="ARBA" id="ARBA00022842"/>
    </source>
</evidence>
<dbReference type="Gene3D" id="3.40.50.1000">
    <property type="entry name" value="HAD superfamily/HAD-like"/>
    <property type="match status" value="2"/>
</dbReference>
<keyword evidence="5 6" id="KW-0460">Magnesium</keyword>
<keyword evidence="8" id="KW-1185">Reference proteome</keyword>
<dbReference type="InterPro" id="IPR006357">
    <property type="entry name" value="HAD-SF_hydro_IIA"/>
</dbReference>
<dbReference type="EMBL" id="JBHHMI010000001">
    <property type="protein sequence ID" value="MFB5265464.1"/>
    <property type="molecule type" value="Genomic_DNA"/>
</dbReference>
<evidence type="ECO:0000256" key="1">
    <source>
        <dbReference type="ARBA" id="ARBA00001946"/>
    </source>
</evidence>
<name>A0ABV5APZ8_9BACL</name>
<dbReference type="RefSeq" id="WP_375352803.1">
    <property type="nucleotide sequence ID" value="NZ_JBHHMI010000001.1"/>
</dbReference>
<evidence type="ECO:0000256" key="6">
    <source>
        <dbReference type="PIRNR" id="PIRNR000915"/>
    </source>
</evidence>
<proteinExistence type="inferred from homology"/>
<dbReference type="SUPFAM" id="SSF56784">
    <property type="entry name" value="HAD-like"/>
    <property type="match status" value="1"/>
</dbReference>
<dbReference type="SFLD" id="SFLDS00003">
    <property type="entry name" value="Haloacid_Dehalogenase"/>
    <property type="match status" value="1"/>
</dbReference>